<dbReference type="EMBL" id="WIQW01000040">
    <property type="protein sequence ID" value="KAF3095542.1"/>
    <property type="molecule type" value="Genomic_DNA"/>
</dbReference>
<reference evidence="1 2" key="1">
    <citation type="submission" date="2019-06" db="EMBL/GenBank/DDBJ databases">
        <authorList>
            <person name="Palmer J.M."/>
        </authorList>
    </citation>
    <scope>NUCLEOTIDE SEQUENCE [LARGE SCALE GENOMIC DNA]</scope>
    <source>
        <strain evidence="1 2">TWF102</strain>
    </source>
</reference>
<comment type="caution">
    <text evidence="1">The sequence shown here is derived from an EMBL/GenBank/DDBJ whole genome shotgun (WGS) entry which is preliminary data.</text>
</comment>
<dbReference type="Proteomes" id="UP000475325">
    <property type="component" value="Unassembled WGS sequence"/>
</dbReference>
<evidence type="ECO:0000313" key="1">
    <source>
        <dbReference type="EMBL" id="KAF3095542.1"/>
    </source>
</evidence>
<proteinExistence type="predicted"/>
<gene>
    <name evidence="1" type="ORF">TWF102_012020</name>
</gene>
<sequence length="93" mass="10508">MWQASANRGRSASCLTSMFKSPSIFNLGSCFRTVQHTNDHSFGARIYITLIMKIEVVAAFEALRSSMEIFFHVIILSFISISKKCDAVCIYVY</sequence>
<evidence type="ECO:0000313" key="2">
    <source>
        <dbReference type="Proteomes" id="UP000475325"/>
    </source>
</evidence>
<accession>A0A7C8JDH5</accession>
<dbReference type="AlphaFoldDB" id="A0A7C8JDH5"/>
<organism evidence="1 2">
    <name type="scientific">Orbilia oligospora</name>
    <name type="common">Nematode-trapping fungus</name>
    <name type="synonym">Arthrobotrys oligospora</name>
    <dbReference type="NCBI Taxonomy" id="2813651"/>
    <lineage>
        <taxon>Eukaryota</taxon>
        <taxon>Fungi</taxon>
        <taxon>Dikarya</taxon>
        <taxon>Ascomycota</taxon>
        <taxon>Pezizomycotina</taxon>
        <taxon>Orbiliomycetes</taxon>
        <taxon>Orbiliales</taxon>
        <taxon>Orbiliaceae</taxon>
        <taxon>Orbilia</taxon>
    </lineage>
</organism>
<name>A0A7C8JDH5_ORBOL</name>
<protein>
    <submittedName>
        <fullName evidence="1">Uncharacterized protein</fullName>
    </submittedName>
</protein>